<dbReference type="GO" id="GO:0006275">
    <property type="term" value="P:regulation of DNA replication"/>
    <property type="evidence" value="ECO:0007669"/>
    <property type="project" value="InterPro"/>
</dbReference>
<comment type="caution">
    <text evidence="7">The sequence shown here is derived from an EMBL/GenBank/DDBJ whole genome shotgun (WGS) entry which is preliminary data.</text>
</comment>
<evidence type="ECO:0000256" key="2">
    <source>
        <dbReference type="ARBA" id="ARBA00022771"/>
    </source>
</evidence>
<evidence type="ECO:0000256" key="1">
    <source>
        <dbReference type="ARBA" id="ARBA00022723"/>
    </source>
</evidence>
<dbReference type="GO" id="GO:0004842">
    <property type="term" value="F:ubiquitin-protein transferase activity"/>
    <property type="evidence" value="ECO:0007669"/>
    <property type="project" value="InterPro"/>
</dbReference>
<keyword evidence="2" id="KW-0863">Zinc-finger</keyword>
<evidence type="ECO:0000259" key="6">
    <source>
        <dbReference type="Pfam" id="PF13639"/>
    </source>
</evidence>
<dbReference type="OrthoDB" id="6105938at2759"/>
<reference evidence="7 8" key="1">
    <citation type="journal article" date="2019" name="Sci. Data">
        <title>Hybrid genome assembly and annotation of Danionella translucida.</title>
        <authorList>
            <person name="Kadobianskyi M."/>
            <person name="Schulze L."/>
            <person name="Schuelke M."/>
            <person name="Judkewitz B."/>
        </authorList>
    </citation>
    <scope>NUCLEOTIDE SEQUENCE [LARGE SCALE GENOMIC DNA]</scope>
    <source>
        <strain evidence="7 8">Bolton</strain>
    </source>
</reference>
<feature type="region of interest" description="Disordered" evidence="5">
    <location>
        <begin position="444"/>
        <end position="505"/>
    </location>
</feature>
<feature type="compositionally biased region" description="Polar residues" evidence="5">
    <location>
        <begin position="211"/>
        <end position="227"/>
    </location>
</feature>
<dbReference type="Proteomes" id="UP000316079">
    <property type="component" value="Unassembled WGS sequence"/>
</dbReference>
<dbReference type="GO" id="GO:0008270">
    <property type="term" value="F:zinc ion binding"/>
    <property type="evidence" value="ECO:0007669"/>
    <property type="project" value="UniProtKB-KW"/>
</dbReference>
<dbReference type="AlphaFoldDB" id="A0A553R807"/>
<proteinExistence type="predicted"/>
<keyword evidence="3" id="KW-0862">Zinc</keyword>
<dbReference type="GO" id="GO:0006513">
    <property type="term" value="P:protein monoubiquitination"/>
    <property type="evidence" value="ECO:0007669"/>
    <property type="project" value="InterPro"/>
</dbReference>
<sequence>MSSEVRQPVICCNNHVFCSNCIKVWLEKSSQCPTCRVAITPENPCKEIIGATTDSDSSESNSVKRRIRKTRGELILREYEDEIETLLKEKEELKSKTLSLEMQLKSALEPSTVLVPANEASTVDHNTLEEAASKLGVACDLYKKVKHDLEKLRETNKTLRFGRYTVAALEAKIHQYERDVCQLKKALERSDKYIEELEAQNQRDEPKPDESSCSNVASGGTQNTATERITLMRRSLSEMEETSVCTNLDRNPSEHSTMHGSLLTTSEACFLPGTTSPQKNVLRGDPSTPSSALRSLSLKSPGLCGDEKLGLKPLTYLRRLSFDDCPTSSALFQQSPGSFQGASLSQKATLNTNKEVLCDPWMDSGDELNRGTFKQSEDLMGNSEASMDAAYLDKISELDSMMAEGESSSSLVSNPSLAFSESNSAFDATQIPELDFCSKLPAVPTTAGEQQTTHCDTETVSEEEASMAEFRPENALMLESGAQPTKRKYPPESPVSSPSKFSKLK</sequence>
<keyword evidence="8" id="KW-1185">Reference proteome</keyword>
<dbReference type="InterPro" id="IPR039209">
    <property type="entry name" value="OBI1"/>
</dbReference>
<dbReference type="SUPFAM" id="SSF57850">
    <property type="entry name" value="RING/U-box"/>
    <property type="match status" value="1"/>
</dbReference>
<name>A0A553R807_9TELE</name>
<dbReference type="Gene3D" id="3.30.40.10">
    <property type="entry name" value="Zinc/RING finger domain, C3HC4 (zinc finger)"/>
    <property type="match status" value="1"/>
</dbReference>
<feature type="coiled-coil region" evidence="4">
    <location>
        <begin position="69"/>
        <end position="103"/>
    </location>
</feature>
<dbReference type="PANTHER" id="PTHR14609">
    <property type="entry name" value="RING FINGER PROTEIN 219"/>
    <property type="match status" value="1"/>
</dbReference>
<evidence type="ECO:0000256" key="5">
    <source>
        <dbReference type="SAM" id="MobiDB-lite"/>
    </source>
</evidence>
<keyword evidence="1" id="KW-0479">Metal-binding</keyword>
<protein>
    <recommendedName>
        <fullName evidence="6">RING-type domain-containing protein</fullName>
    </recommendedName>
</protein>
<evidence type="ECO:0000256" key="4">
    <source>
        <dbReference type="SAM" id="Coils"/>
    </source>
</evidence>
<feature type="region of interest" description="Disordered" evidence="5">
    <location>
        <begin position="198"/>
        <end position="227"/>
    </location>
</feature>
<evidence type="ECO:0000313" key="8">
    <source>
        <dbReference type="Proteomes" id="UP000316079"/>
    </source>
</evidence>
<feature type="region of interest" description="Disordered" evidence="5">
    <location>
        <begin position="275"/>
        <end position="294"/>
    </location>
</feature>
<feature type="compositionally biased region" description="Basic and acidic residues" evidence="5">
    <location>
        <begin position="198"/>
        <end position="210"/>
    </location>
</feature>
<organism evidence="7 8">
    <name type="scientific">Danionella cerebrum</name>
    <dbReference type="NCBI Taxonomy" id="2873325"/>
    <lineage>
        <taxon>Eukaryota</taxon>
        <taxon>Metazoa</taxon>
        <taxon>Chordata</taxon>
        <taxon>Craniata</taxon>
        <taxon>Vertebrata</taxon>
        <taxon>Euteleostomi</taxon>
        <taxon>Actinopterygii</taxon>
        <taxon>Neopterygii</taxon>
        <taxon>Teleostei</taxon>
        <taxon>Ostariophysi</taxon>
        <taxon>Cypriniformes</taxon>
        <taxon>Danionidae</taxon>
        <taxon>Danioninae</taxon>
        <taxon>Danionella</taxon>
    </lineage>
</organism>
<dbReference type="STRING" id="623744.A0A553R807"/>
<dbReference type="PANTHER" id="PTHR14609:SF1">
    <property type="entry name" value="ORC UBIQUITIN LIGASE 1"/>
    <property type="match status" value="1"/>
</dbReference>
<dbReference type="Pfam" id="PF13639">
    <property type="entry name" value="zf-RING_2"/>
    <property type="match status" value="1"/>
</dbReference>
<feature type="compositionally biased region" description="Polar residues" evidence="5">
    <location>
        <begin position="494"/>
        <end position="505"/>
    </location>
</feature>
<keyword evidence="4" id="KW-0175">Coiled coil</keyword>
<feature type="domain" description="RING-type" evidence="6">
    <location>
        <begin position="7"/>
        <end position="36"/>
    </location>
</feature>
<dbReference type="InterPro" id="IPR001841">
    <property type="entry name" value="Znf_RING"/>
</dbReference>
<dbReference type="EMBL" id="SRMA01025174">
    <property type="protein sequence ID" value="TRY98314.1"/>
    <property type="molecule type" value="Genomic_DNA"/>
</dbReference>
<gene>
    <name evidence="7" type="ORF">DNTS_027903</name>
</gene>
<evidence type="ECO:0000313" key="7">
    <source>
        <dbReference type="EMBL" id="TRY98314.1"/>
    </source>
</evidence>
<evidence type="ECO:0000256" key="3">
    <source>
        <dbReference type="ARBA" id="ARBA00022833"/>
    </source>
</evidence>
<dbReference type="InterPro" id="IPR013083">
    <property type="entry name" value="Znf_RING/FYVE/PHD"/>
</dbReference>
<accession>A0A553R807</accession>